<dbReference type="Proteomes" id="UP000658720">
    <property type="component" value="Unassembled WGS sequence"/>
</dbReference>
<keyword evidence="1" id="KW-0808">Transferase</keyword>
<dbReference type="InterPro" id="IPR029063">
    <property type="entry name" value="SAM-dependent_MTases_sf"/>
</dbReference>
<dbReference type="RefSeq" id="WP_194021186.1">
    <property type="nucleotide sequence ID" value="NZ_JADEVV010000080.1"/>
</dbReference>
<reference evidence="1 2" key="1">
    <citation type="submission" date="2020-10" db="EMBL/GenBank/DDBJ databases">
        <authorList>
            <person name="Castelo-Branco R."/>
            <person name="Eusebio N."/>
            <person name="Adriana R."/>
            <person name="Vieira A."/>
            <person name="Brugerolle De Fraissinette N."/>
            <person name="Rezende De Castro R."/>
            <person name="Schneider M.P."/>
            <person name="Vasconcelos V."/>
            <person name="Leao P.N."/>
        </authorList>
    </citation>
    <scope>NUCLEOTIDE SEQUENCE [LARGE SCALE GENOMIC DNA]</scope>
    <source>
        <strain evidence="1 2">LEGE 00031</strain>
    </source>
</reference>
<proteinExistence type="predicted"/>
<dbReference type="PANTHER" id="PTHR43861">
    <property type="entry name" value="TRANS-ACONITATE 2-METHYLTRANSFERASE-RELATED"/>
    <property type="match status" value="1"/>
</dbReference>
<protein>
    <submittedName>
        <fullName evidence="1">Class I SAM-dependent methyltransferase</fullName>
    </submittedName>
</protein>
<dbReference type="Gene3D" id="3.40.50.150">
    <property type="entry name" value="Vaccinia Virus protein VP39"/>
    <property type="match status" value="1"/>
</dbReference>
<dbReference type="PANTHER" id="PTHR43861:SF6">
    <property type="entry name" value="METHYLTRANSFERASE TYPE 11"/>
    <property type="match status" value="1"/>
</dbReference>
<dbReference type="SUPFAM" id="SSF53335">
    <property type="entry name" value="S-adenosyl-L-methionine-dependent methyltransferases"/>
    <property type="match status" value="1"/>
</dbReference>
<dbReference type="CDD" id="cd02440">
    <property type="entry name" value="AdoMet_MTases"/>
    <property type="match status" value="1"/>
</dbReference>
<dbReference type="GO" id="GO:0032259">
    <property type="term" value="P:methylation"/>
    <property type="evidence" value="ECO:0007669"/>
    <property type="project" value="UniProtKB-KW"/>
</dbReference>
<dbReference type="Pfam" id="PF13489">
    <property type="entry name" value="Methyltransf_23"/>
    <property type="match status" value="1"/>
</dbReference>
<name>A0ABR9VWE3_9SYNC</name>
<keyword evidence="2" id="KW-1185">Reference proteome</keyword>
<keyword evidence="1" id="KW-0489">Methyltransferase</keyword>
<comment type="caution">
    <text evidence="1">The sequence shown here is derived from an EMBL/GenBank/DDBJ whole genome shotgun (WGS) entry which is preliminary data.</text>
</comment>
<dbReference type="EMBL" id="JADEVV010000080">
    <property type="protein sequence ID" value="MBE9255677.1"/>
    <property type="molecule type" value="Genomic_DNA"/>
</dbReference>
<sequence>MQKTIQEIYFDSTRIEMLNYIQNNAKTVLDVGCANGCFSALVKERLGIEVWGIEINKDAAKIAEKKIDKVIVQDIATAVNQIPKKYFDCIVFNDVLEHLVDPYSILKKVKDNLTDQGVVVSSLPNIRHAPILYDLIINGNWDYQEWGVLDKTHLRFFTKKSIKKMFEEQGYTILKMDGINRSESFKGKFISKLLIGPVSDMQYIQFACLAKPN</sequence>
<evidence type="ECO:0000313" key="2">
    <source>
        <dbReference type="Proteomes" id="UP000658720"/>
    </source>
</evidence>
<organism evidence="1 2">
    <name type="scientific">Synechocystis salina LEGE 00031</name>
    <dbReference type="NCBI Taxonomy" id="1828736"/>
    <lineage>
        <taxon>Bacteria</taxon>
        <taxon>Bacillati</taxon>
        <taxon>Cyanobacteriota</taxon>
        <taxon>Cyanophyceae</taxon>
        <taxon>Synechococcales</taxon>
        <taxon>Merismopediaceae</taxon>
        <taxon>Synechocystis</taxon>
    </lineage>
</organism>
<dbReference type="GO" id="GO:0008168">
    <property type="term" value="F:methyltransferase activity"/>
    <property type="evidence" value="ECO:0007669"/>
    <property type="project" value="UniProtKB-KW"/>
</dbReference>
<accession>A0ABR9VWE3</accession>
<gene>
    <name evidence="1" type="ORF">IQ217_17935</name>
</gene>
<evidence type="ECO:0000313" key="1">
    <source>
        <dbReference type="EMBL" id="MBE9255677.1"/>
    </source>
</evidence>